<dbReference type="Pfam" id="PF02181">
    <property type="entry name" value="FH2"/>
    <property type="match status" value="1"/>
</dbReference>
<feature type="region of interest" description="Disordered" evidence="6">
    <location>
        <begin position="299"/>
        <end position="348"/>
    </location>
</feature>
<accession>A0A315VYR4</accession>
<feature type="compositionally biased region" description="Polar residues" evidence="6">
    <location>
        <begin position="681"/>
        <end position="690"/>
    </location>
</feature>
<dbReference type="EMBL" id="NHOQ01001000">
    <property type="protein sequence ID" value="PWA27599.1"/>
    <property type="molecule type" value="Genomic_DNA"/>
</dbReference>
<gene>
    <name evidence="8" type="ORF">CCH79_00000540</name>
</gene>
<feature type="compositionally biased region" description="Polar residues" evidence="6">
    <location>
        <begin position="30"/>
        <end position="39"/>
    </location>
</feature>
<dbReference type="InterPro" id="IPR001265">
    <property type="entry name" value="Formin_Cappuccino_subfam"/>
</dbReference>
<sequence length="1511" mass="170673">MESTYSSLSFYKLLKEKICRSSSTVSDAHSCTQQMPTSQCEEEGSAEPAKHNQADKFSLADFRETLNALDESLGDYWLKSCSECQAFMRMGNQQATNLKPNYYTESWDALQTSPGVQVPRKRRQRVEEASTYNFRATPSQATWRKCQIIDQEATERRCRATGREMKHIRTSSSELLKPVWGVKLPAASAGRSQRWEVFCTNQANSDTELSEYDNEMLSPGSKTANQKHEKEGTEVVAAAERVMGKIREVEGILRRVSLTSSDWIRETSEEEDGSNVVTSDAVQQVANWLEDQNRVSKILGKPENPTEMNPTSHSHHFTFPFQSHSLPGREDISPIPSASSSSGSLSPILSSPLTLSLTDVTDWQDSEKKKPWINSEKEEALQRQEEIWQQEVEESLSRCRSLFHPSRPKHVDFLRITAPDDEFSHLTPRTLTSPMEAENADLLTNINSKMKSEDASNPFNDSECYFTKSLQSDASFTEKETRKQYILEEQKTWVESIEIASDTENWMPNNDEINSAVEDKVNDCKEVDLSLDKFGITEAISPKCPQNDEQDDIKRTENNGAHFQEDGFSLVHSAVETKHPVIIVKRLIYAVEEQEPELEDAEGKEKRKYSEYEEEDASARFLSSPNDFPLHINKQTVNPPIGSTLTRATFSPGCPTDKKVAFPVLFSGLRGLRKGIGGPENGTSTQTKQSPPFAKSPVFTEKQSDTKTQNGFLDQISHILNQEKAPGDKKDEDLVTETHQDEIGNQLDGNDEPPDSKRREPQAEEDTKPVEPTRSLSSAEAAFDAFKAFFTPKPLKKDSTERIDLEAVRKKMRNDKDVLRTIFERTSKKTLEKNDACDGKSETPTAEGEEKTPGRLQAVWPPLKEEKVGLKYTEAEHQAALLQLKRECKQEQEKLQEDYERQLCKLRDENRDNVARLELMLEQLQAKVSQVWSQHPDGLKDVAVSTTDGLKDNTFRNVSIQTDRENLITSPEDGDITTTTCSDLQQSLEASKNPDMVSTGEVLSSSSVVSTLPQSHPPSSQKQHSLSPPPPPPPPPPPGVAPPPPPGVAHPPPPPSAGGVIAEKPPRKQAVEPSRTMKPLYWTRIQIQDDNNHSLWNMLEEPHINANEFEDLFAKTTTMEKRKPLLQAYEKKAKAKKIIKLLDSKRSQAVGILISSLHLEMKDIQQAVLTVDHSVVDLDAIEALYENRAQPDELEKIRKHCESSEEDDVKLLDKPEQFLYELSQIPDFPGRACCIIFQSTFTDGISSVKRKLSSVSCVCKVLLESSGVREVMGLVLALGNHMNGGSRIRGQADGFGLEILPKLKDVKSRDNRISLLDYIVSYYLHNMDKNAGTEKSMFPLPEPQDVFTAAQVKFDDLNRDLRQLEQDLTRVEKNVHKVCSESSEEHLQPFKDKMEAFVLTARKEHAEASYQLMTVQKTFQDVALHFGLKPKPGEKEVTTGHLFMLWFEFSADFKARWKRENKTISKERLKEAQLTVKRITGEKKVETRKINPNSLRHCFTRWTRFLRVLGV</sequence>
<dbReference type="GO" id="GO:0005884">
    <property type="term" value="C:actin filament"/>
    <property type="evidence" value="ECO:0007669"/>
    <property type="project" value="InterPro"/>
</dbReference>
<dbReference type="GO" id="GO:0051015">
    <property type="term" value="F:actin filament binding"/>
    <property type="evidence" value="ECO:0007669"/>
    <property type="project" value="TreeGrafter"/>
</dbReference>
<dbReference type="Proteomes" id="UP000250572">
    <property type="component" value="Unassembled WGS sequence"/>
</dbReference>
<dbReference type="SUPFAM" id="SSF101447">
    <property type="entry name" value="Formin homology 2 domain (FH2 domain)"/>
    <property type="match status" value="1"/>
</dbReference>
<feature type="compositionally biased region" description="Basic and acidic residues" evidence="6">
    <location>
        <begin position="832"/>
        <end position="841"/>
    </location>
</feature>
<feature type="coiled-coil region" evidence="5">
    <location>
        <begin position="872"/>
        <end position="927"/>
    </location>
</feature>
<evidence type="ECO:0000256" key="5">
    <source>
        <dbReference type="SAM" id="Coils"/>
    </source>
</evidence>
<dbReference type="STRING" id="33528.ENSGAFP00000004957"/>
<dbReference type="GO" id="GO:0008017">
    <property type="term" value="F:microtubule binding"/>
    <property type="evidence" value="ECO:0007669"/>
    <property type="project" value="InterPro"/>
</dbReference>
<feature type="compositionally biased region" description="Low complexity" evidence="6">
    <location>
        <begin position="333"/>
        <end position="348"/>
    </location>
</feature>
<evidence type="ECO:0000256" key="6">
    <source>
        <dbReference type="SAM" id="MobiDB-lite"/>
    </source>
</evidence>
<dbReference type="GO" id="GO:0005737">
    <property type="term" value="C:cytoplasm"/>
    <property type="evidence" value="ECO:0007669"/>
    <property type="project" value="TreeGrafter"/>
</dbReference>
<dbReference type="InterPro" id="IPR042201">
    <property type="entry name" value="FH2_Formin_sf"/>
</dbReference>
<dbReference type="InterPro" id="IPR015425">
    <property type="entry name" value="FH2_Formin"/>
</dbReference>
<protein>
    <recommendedName>
        <fullName evidence="7">FH2 domain-containing protein</fullName>
    </recommendedName>
</protein>
<dbReference type="Gene3D" id="1.20.58.2220">
    <property type="entry name" value="Formin, FH2 domain"/>
    <property type="match status" value="1"/>
</dbReference>
<keyword evidence="3 5" id="KW-0175">Coiled coil</keyword>
<keyword evidence="9" id="KW-1185">Reference proteome</keyword>
<feature type="region of interest" description="Disordered" evidence="6">
    <location>
        <begin position="211"/>
        <end position="231"/>
    </location>
</feature>
<name>A0A315VYR4_GAMAF</name>
<feature type="region of interest" description="Disordered" evidence="6">
    <location>
        <begin position="989"/>
        <end position="1075"/>
    </location>
</feature>
<feature type="region of interest" description="Disordered" evidence="6">
    <location>
        <begin position="832"/>
        <end position="856"/>
    </location>
</feature>
<dbReference type="GO" id="GO:0030866">
    <property type="term" value="P:cortical actin cytoskeleton organization"/>
    <property type="evidence" value="ECO:0007669"/>
    <property type="project" value="TreeGrafter"/>
</dbReference>
<dbReference type="GO" id="GO:0005634">
    <property type="term" value="C:nucleus"/>
    <property type="evidence" value="ECO:0007669"/>
    <property type="project" value="UniProtKB-SubCell"/>
</dbReference>
<reference evidence="8 9" key="1">
    <citation type="journal article" date="2018" name="G3 (Bethesda)">
        <title>A High-Quality Reference Genome for the Invasive Mosquitofish Gambusia affinis Using a Chicago Library.</title>
        <authorList>
            <person name="Hoffberg S.L."/>
            <person name="Troendle N.J."/>
            <person name="Glenn T.C."/>
            <person name="Mahmud O."/>
            <person name="Louha S."/>
            <person name="Chalopin D."/>
            <person name="Bennetzen J.L."/>
            <person name="Mauricio R."/>
        </authorList>
    </citation>
    <scope>NUCLEOTIDE SEQUENCE [LARGE SCALE GENOMIC DNA]</scope>
    <source>
        <strain evidence="8">NE01/NJP1002.9</strain>
        <tissue evidence="8">Muscle</tissue>
    </source>
</reference>
<dbReference type="PANTHER" id="PTHR45920:SF7">
    <property type="entry name" value="FORMIN-G"/>
    <property type="match status" value="1"/>
</dbReference>
<feature type="compositionally biased region" description="Low complexity" evidence="6">
    <location>
        <begin position="997"/>
        <end position="1026"/>
    </location>
</feature>
<dbReference type="GO" id="GO:0045010">
    <property type="term" value="P:actin nucleation"/>
    <property type="evidence" value="ECO:0007669"/>
    <property type="project" value="InterPro"/>
</dbReference>
<evidence type="ECO:0000259" key="7">
    <source>
        <dbReference type="PROSITE" id="PS51444"/>
    </source>
</evidence>
<keyword evidence="4" id="KW-0539">Nucleus</keyword>
<comment type="similarity">
    <text evidence="2">Belongs to the formin homology family. Cappuccino subfamily.</text>
</comment>
<feature type="region of interest" description="Disordered" evidence="6">
    <location>
        <begin position="30"/>
        <end position="53"/>
    </location>
</feature>
<evidence type="ECO:0000256" key="4">
    <source>
        <dbReference type="ARBA" id="ARBA00023242"/>
    </source>
</evidence>
<organism evidence="8 9">
    <name type="scientific">Gambusia affinis</name>
    <name type="common">Western mosquitofish</name>
    <name type="synonym">Heterandria affinis</name>
    <dbReference type="NCBI Taxonomy" id="33528"/>
    <lineage>
        <taxon>Eukaryota</taxon>
        <taxon>Metazoa</taxon>
        <taxon>Chordata</taxon>
        <taxon>Craniata</taxon>
        <taxon>Vertebrata</taxon>
        <taxon>Euteleostomi</taxon>
        <taxon>Actinopterygii</taxon>
        <taxon>Neopterygii</taxon>
        <taxon>Teleostei</taxon>
        <taxon>Neoteleostei</taxon>
        <taxon>Acanthomorphata</taxon>
        <taxon>Ovalentaria</taxon>
        <taxon>Atherinomorphae</taxon>
        <taxon>Cyprinodontiformes</taxon>
        <taxon>Poeciliidae</taxon>
        <taxon>Poeciliinae</taxon>
        <taxon>Gambusia</taxon>
    </lineage>
</organism>
<feature type="coiled-coil region" evidence="5">
    <location>
        <begin position="1347"/>
        <end position="1381"/>
    </location>
</feature>
<evidence type="ECO:0000256" key="2">
    <source>
        <dbReference type="ARBA" id="ARBA00005271"/>
    </source>
</evidence>
<dbReference type="FunFam" id="1.20.58.2220:FF:000005">
    <property type="entry name" value="Formin 1"/>
    <property type="match status" value="1"/>
</dbReference>
<evidence type="ECO:0000313" key="9">
    <source>
        <dbReference type="Proteomes" id="UP000250572"/>
    </source>
</evidence>
<comment type="subcellular location">
    <subcellularLocation>
        <location evidence="1">Nucleus</location>
    </subcellularLocation>
</comment>
<dbReference type="PANTHER" id="PTHR45920">
    <property type="entry name" value="FORMIN HOMOLOGY 2 DOMAIN CONTAINING, ISOFORM I"/>
    <property type="match status" value="1"/>
</dbReference>
<dbReference type="PROSITE" id="PS51444">
    <property type="entry name" value="FH2"/>
    <property type="match status" value="1"/>
</dbReference>
<feature type="compositionally biased region" description="Basic and acidic residues" evidence="6">
    <location>
        <begin position="754"/>
        <end position="771"/>
    </location>
</feature>
<evidence type="ECO:0000256" key="3">
    <source>
        <dbReference type="ARBA" id="ARBA00023054"/>
    </source>
</evidence>
<dbReference type="PRINTS" id="PR00828">
    <property type="entry name" value="FORMIN"/>
</dbReference>
<dbReference type="SMART" id="SM00498">
    <property type="entry name" value="FH2"/>
    <property type="match status" value="1"/>
</dbReference>
<feature type="region of interest" description="Disordered" evidence="6">
    <location>
        <begin position="673"/>
        <end position="706"/>
    </location>
</feature>
<feature type="compositionally biased region" description="Pro residues" evidence="6">
    <location>
        <begin position="1027"/>
        <end position="1056"/>
    </location>
</feature>
<proteinExistence type="inferred from homology"/>
<feature type="domain" description="FH2" evidence="7">
    <location>
        <begin position="1067"/>
        <end position="1479"/>
    </location>
</feature>
<evidence type="ECO:0000256" key="1">
    <source>
        <dbReference type="ARBA" id="ARBA00004123"/>
    </source>
</evidence>
<feature type="region of interest" description="Disordered" evidence="6">
    <location>
        <begin position="740"/>
        <end position="776"/>
    </location>
</feature>
<evidence type="ECO:0000313" key="8">
    <source>
        <dbReference type="EMBL" id="PWA27599.1"/>
    </source>
</evidence>
<comment type="caution">
    <text evidence="8">The sequence shown here is derived from an EMBL/GenBank/DDBJ whole genome shotgun (WGS) entry which is preliminary data.</text>
</comment>